<dbReference type="Gene3D" id="2.30.240.10">
    <property type="entry name" value="At5g01610-like"/>
    <property type="match status" value="1"/>
</dbReference>
<dbReference type="PANTHER" id="PTHR31676">
    <property type="entry name" value="T31J12.3 PROTEIN-RELATED"/>
    <property type="match status" value="1"/>
</dbReference>
<dbReference type="OrthoDB" id="1901319at2759"/>
<dbReference type="Pfam" id="PF04398">
    <property type="entry name" value="DUF538"/>
    <property type="match status" value="1"/>
</dbReference>
<dbReference type="EMBL" id="LR746265">
    <property type="protein sequence ID" value="CAA7391932.1"/>
    <property type="molecule type" value="Genomic_DNA"/>
</dbReference>
<dbReference type="InterPro" id="IPR007493">
    <property type="entry name" value="DUF538"/>
</dbReference>
<dbReference type="PANTHER" id="PTHR31676:SF20">
    <property type="entry name" value="T19F6.7 PROTEIN"/>
    <property type="match status" value="1"/>
</dbReference>
<organism evidence="1 2">
    <name type="scientific">Spirodela intermedia</name>
    <name type="common">Intermediate duckweed</name>
    <dbReference type="NCBI Taxonomy" id="51605"/>
    <lineage>
        <taxon>Eukaryota</taxon>
        <taxon>Viridiplantae</taxon>
        <taxon>Streptophyta</taxon>
        <taxon>Embryophyta</taxon>
        <taxon>Tracheophyta</taxon>
        <taxon>Spermatophyta</taxon>
        <taxon>Magnoliopsida</taxon>
        <taxon>Liliopsida</taxon>
        <taxon>Araceae</taxon>
        <taxon>Lemnoideae</taxon>
        <taxon>Spirodela</taxon>
    </lineage>
</organism>
<evidence type="ECO:0000313" key="2">
    <source>
        <dbReference type="Proteomes" id="UP000663760"/>
    </source>
</evidence>
<protein>
    <submittedName>
        <fullName evidence="1">Uncharacterized protein</fullName>
    </submittedName>
</protein>
<evidence type="ECO:0000313" key="1">
    <source>
        <dbReference type="EMBL" id="CAA7391932.1"/>
    </source>
</evidence>
<name>A0A7I8K416_SPIIN</name>
<sequence length="152" mass="17449">MGTEVVEDLRRKGAEVVYGAEACYKHSQELLEEMGFPGGVMPMKNLEECGLVKETGFVWMKQKEPYEHFFKGTETLVRYSREVTAYVEKNRMKKMTGVRSRQLLLWVPLSEMSIDDPEGLKITFNTPMGIGRSYPRSAFLEEEEEGGEPQKQ</sequence>
<dbReference type="SUPFAM" id="SSF141562">
    <property type="entry name" value="At5g01610-like"/>
    <property type="match status" value="1"/>
</dbReference>
<keyword evidence="2" id="KW-1185">Reference proteome</keyword>
<proteinExistence type="predicted"/>
<dbReference type="InterPro" id="IPR036758">
    <property type="entry name" value="At5g01610-like"/>
</dbReference>
<dbReference type="Proteomes" id="UP000663760">
    <property type="component" value="Chromosome 2"/>
</dbReference>
<accession>A0A7I8K416</accession>
<dbReference type="AlphaFoldDB" id="A0A7I8K416"/>
<reference evidence="1" key="1">
    <citation type="submission" date="2020-02" db="EMBL/GenBank/DDBJ databases">
        <authorList>
            <person name="Scholz U."/>
            <person name="Mascher M."/>
            <person name="Fiebig A."/>
        </authorList>
    </citation>
    <scope>NUCLEOTIDE SEQUENCE</scope>
</reference>
<gene>
    <name evidence="1" type="ORF">SI8410_02003131</name>
</gene>